<dbReference type="InterPro" id="IPR051439">
    <property type="entry name" value="XlnR/Xlr1"/>
</dbReference>
<dbReference type="GO" id="GO:0000981">
    <property type="term" value="F:DNA-binding transcription factor activity, RNA polymerase II-specific"/>
    <property type="evidence" value="ECO:0007669"/>
    <property type="project" value="InterPro"/>
</dbReference>
<dbReference type="SUPFAM" id="SSF57701">
    <property type="entry name" value="Zn2/Cys6 DNA-binding domain"/>
    <property type="match status" value="1"/>
</dbReference>
<comment type="caution">
    <text evidence="8">The sequence shown here is derived from an EMBL/GenBank/DDBJ whole genome shotgun (WGS) entry which is preliminary data.</text>
</comment>
<keyword evidence="9" id="KW-1185">Reference proteome</keyword>
<dbReference type="AlphaFoldDB" id="A0A8H5XVD7"/>
<accession>A0A8H5XVD7</accession>
<keyword evidence="3" id="KW-0238">DNA-binding</keyword>
<evidence type="ECO:0000313" key="9">
    <source>
        <dbReference type="Proteomes" id="UP000532311"/>
    </source>
</evidence>
<reference evidence="8 9" key="1">
    <citation type="submission" date="2020-05" db="EMBL/GenBank/DDBJ databases">
        <title>Identification and distribution of gene clusters putatively required for synthesis of sphingolipid metabolism inhibitors in phylogenetically diverse species of the filamentous fungus Fusarium.</title>
        <authorList>
            <person name="Kim H.-S."/>
            <person name="Busman M."/>
            <person name="Brown D.W."/>
            <person name="Divon H."/>
            <person name="Uhlig S."/>
            <person name="Proctor R.H."/>
        </authorList>
    </citation>
    <scope>NUCLEOTIDE SEQUENCE [LARGE SCALE GENOMIC DNA]</scope>
    <source>
        <strain evidence="8 9">NRRL 26131</strain>
    </source>
</reference>
<feature type="domain" description="Zn(2)-C6 fungal-type" evidence="7">
    <location>
        <begin position="8"/>
        <end position="37"/>
    </location>
</feature>
<keyword evidence="4" id="KW-0804">Transcription</keyword>
<evidence type="ECO:0000259" key="7">
    <source>
        <dbReference type="PROSITE" id="PS50048"/>
    </source>
</evidence>
<sequence>MPPEKPRACDRCCSLKTQCDGQNPCVRCVRLSLECSFQRPVRRRGRPRKTGSRTSVASSSKPRPTSNSNPLPPSPSVDTTPPATEADDQQQPSLTDHEGGDTADEESTTGAPYISIATPEPRRSEAGSSEPYTPNGRWLAAEALCQVFSSNGSIEGPFHDAGRFMNGAYEPPPELSDPPSGIIRILNSIGIDNDTANQILVHFMNQTARDHGPYGIVNEMQLDAAVVMRSLQGEHVPQCPLELSLALLAIGLELYSHLVHPDIQFQKSMIVDTLRIEFLSRIPPLTWKSAKLSYHQVVALSLASSTWCLDQELADVAGQWNGIAHVLLATLTKTSNVPSSLVHHLQWIVEYQAVVLMFIQGETVVSTPTMAQNAQGLLPHTVFNAASDVVSSPSTAGSPENIKTEYFQLFRPLLKLLHETNQAHESRGGNDASAIRGKLEDYYLDFPSHLLEYSSLTKPYQAEAMIWLHGIFLISYIPALPAKILAEHAMLTTSSFYSAFEHAYLIGEILPTLQALDPRMSALSPATVNFLILSGAVVSLALELFRGDMGGSSRLSQPPVEPPPGLLSVGTALASMLQQLLNVGGRFNLASLEAVRVRLEELCNGLGAPPGDLTLGVPYGSHTSEADLGPESLPQASGTILLNEDDRSLGCDAIMALCAPEARACRAGCFDLAIQF</sequence>
<dbReference type="SMART" id="SM00066">
    <property type="entry name" value="GAL4"/>
    <property type="match status" value="1"/>
</dbReference>
<dbReference type="Pfam" id="PF00172">
    <property type="entry name" value="Zn_clus"/>
    <property type="match status" value="1"/>
</dbReference>
<dbReference type="InterPro" id="IPR001138">
    <property type="entry name" value="Zn2Cys6_DnaBD"/>
</dbReference>
<protein>
    <submittedName>
        <fullName evidence="8">Xylanolytic transcriptional activator xlnR</fullName>
    </submittedName>
</protein>
<evidence type="ECO:0000256" key="2">
    <source>
        <dbReference type="ARBA" id="ARBA00023015"/>
    </source>
</evidence>
<feature type="compositionally biased region" description="Basic residues" evidence="6">
    <location>
        <begin position="40"/>
        <end position="51"/>
    </location>
</feature>
<dbReference type="PANTHER" id="PTHR47663:SF1">
    <property type="entry name" value="XYLANOLYTIC TRANSCRIPTIONAL ACTIVATOR XLNR-RELATED"/>
    <property type="match status" value="1"/>
</dbReference>
<dbReference type="PROSITE" id="PS00463">
    <property type="entry name" value="ZN2_CY6_FUNGAL_1"/>
    <property type="match status" value="1"/>
</dbReference>
<dbReference type="Proteomes" id="UP000532311">
    <property type="component" value="Unassembled WGS sequence"/>
</dbReference>
<gene>
    <name evidence="8" type="ORF">FGLOB1_10628</name>
</gene>
<evidence type="ECO:0000256" key="1">
    <source>
        <dbReference type="ARBA" id="ARBA00022833"/>
    </source>
</evidence>
<dbReference type="CDD" id="cd00067">
    <property type="entry name" value="GAL4"/>
    <property type="match status" value="1"/>
</dbReference>
<name>A0A8H5XVD7_9HYPO</name>
<feature type="region of interest" description="Disordered" evidence="6">
    <location>
        <begin position="39"/>
        <end position="134"/>
    </location>
</feature>
<evidence type="ECO:0000313" key="8">
    <source>
        <dbReference type="EMBL" id="KAF5700698.1"/>
    </source>
</evidence>
<evidence type="ECO:0000256" key="5">
    <source>
        <dbReference type="ARBA" id="ARBA00023242"/>
    </source>
</evidence>
<organism evidence="8 9">
    <name type="scientific">Fusarium globosum</name>
    <dbReference type="NCBI Taxonomy" id="78864"/>
    <lineage>
        <taxon>Eukaryota</taxon>
        <taxon>Fungi</taxon>
        <taxon>Dikarya</taxon>
        <taxon>Ascomycota</taxon>
        <taxon>Pezizomycotina</taxon>
        <taxon>Sordariomycetes</taxon>
        <taxon>Hypocreomycetidae</taxon>
        <taxon>Hypocreales</taxon>
        <taxon>Nectriaceae</taxon>
        <taxon>Fusarium</taxon>
        <taxon>Fusarium fujikuroi species complex</taxon>
    </lineage>
</organism>
<proteinExistence type="predicted"/>
<dbReference type="PANTHER" id="PTHR47663">
    <property type="entry name" value="XYLANOLYTIC TRANSCRIPTIONAL ACTIVATOR XLNR-RELATED"/>
    <property type="match status" value="1"/>
</dbReference>
<dbReference type="GO" id="GO:0008270">
    <property type="term" value="F:zinc ion binding"/>
    <property type="evidence" value="ECO:0007669"/>
    <property type="project" value="InterPro"/>
</dbReference>
<dbReference type="PROSITE" id="PS50048">
    <property type="entry name" value="ZN2_CY6_FUNGAL_2"/>
    <property type="match status" value="1"/>
</dbReference>
<dbReference type="InterPro" id="IPR036864">
    <property type="entry name" value="Zn2-C6_fun-type_DNA-bd_sf"/>
</dbReference>
<dbReference type="EMBL" id="JAAQPF010000514">
    <property type="protein sequence ID" value="KAF5700698.1"/>
    <property type="molecule type" value="Genomic_DNA"/>
</dbReference>
<keyword evidence="5" id="KW-0539">Nucleus</keyword>
<dbReference type="GO" id="GO:0003677">
    <property type="term" value="F:DNA binding"/>
    <property type="evidence" value="ECO:0007669"/>
    <property type="project" value="UniProtKB-KW"/>
</dbReference>
<dbReference type="Gene3D" id="4.10.240.10">
    <property type="entry name" value="Zn(2)-C6 fungal-type DNA-binding domain"/>
    <property type="match status" value="1"/>
</dbReference>
<evidence type="ECO:0000256" key="3">
    <source>
        <dbReference type="ARBA" id="ARBA00023125"/>
    </source>
</evidence>
<dbReference type="CDD" id="cd12148">
    <property type="entry name" value="fungal_TF_MHR"/>
    <property type="match status" value="1"/>
</dbReference>
<evidence type="ECO:0000256" key="6">
    <source>
        <dbReference type="SAM" id="MobiDB-lite"/>
    </source>
</evidence>
<keyword evidence="1" id="KW-0862">Zinc</keyword>
<evidence type="ECO:0000256" key="4">
    <source>
        <dbReference type="ARBA" id="ARBA00023163"/>
    </source>
</evidence>
<keyword evidence="2" id="KW-0805">Transcription regulation</keyword>